<dbReference type="InterPro" id="IPR050638">
    <property type="entry name" value="AA-Vitamin_Transporters"/>
</dbReference>
<feature type="transmembrane region" description="Helical" evidence="6">
    <location>
        <begin position="7"/>
        <end position="26"/>
    </location>
</feature>
<feature type="transmembrane region" description="Helical" evidence="6">
    <location>
        <begin position="268"/>
        <end position="285"/>
    </location>
</feature>
<evidence type="ECO:0000256" key="1">
    <source>
        <dbReference type="ARBA" id="ARBA00004141"/>
    </source>
</evidence>
<comment type="caution">
    <text evidence="8">The sequence shown here is derived from an EMBL/GenBank/DDBJ whole genome shotgun (WGS) entry which is preliminary data.</text>
</comment>
<evidence type="ECO:0000259" key="7">
    <source>
        <dbReference type="Pfam" id="PF00892"/>
    </source>
</evidence>
<dbReference type="SUPFAM" id="SSF103481">
    <property type="entry name" value="Multidrug resistance efflux transporter EmrE"/>
    <property type="match status" value="2"/>
</dbReference>
<feature type="domain" description="EamA" evidence="7">
    <location>
        <begin position="9"/>
        <end position="135"/>
    </location>
</feature>
<dbReference type="PROSITE" id="PS51257">
    <property type="entry name" value="PROKAR_LIPOPROTEIN"/>
    <property type="match status" value="1"/>
</dbReference>
<keyword evidence="4 6" id="KW-1133">Transmembrane helix</keyword>
<evidence type="ECO:0000256" key="4">
    <source>
        <dbReference type="ARBA" id="ARBA00022989"/>
    </source>
</evidence>
<proteinExistence type="inferred from homology"/>
<dbReference type="EMBL" id="JBHPON010000003">
    <property type="protein sequence ID" value="MFC6037582.1"/>
    <property type="molecule type" value="Genomic_DNA"/>
</dbReference>
<keyword evidence="9" id="KW-1185">Reference proteome</keyword>
<evidence type="ECO:0000256" key="2">
    <source>
        <dbReference type="ARBA" id="ARBA00007362"/>
    </source>
</evidence>
<feature type="transmembrane region" description="Helical" evidence="6">
    <location>
        <begin position="88"/>
        <end position="111"/>
    </location>
</feature>
<comment type="subcellular location">
    <subcellularLocation>
        <location evidence="1">Membrane</location>
        <topology evidence="1">Multi-pass membrane protein</topology>
    </subcellularLocation>
</comment>
<feature type="transmembrane region" description="Helical" evidence="6">
    <location>
        <begin position="147"/>
        <end position="169"/>
    </location>
</feature>
<feature type="transmembrane region" description="Helical" evidence="6">
    <location>
        <begin position="63"/>
        <end position="82"/>
    </location>
</feature>
<accession>A0ABW1L4D3</accession>
<dbReference type="Pfam" id="PF00892">
    <property type="entry name" value="EamA"/>
    <property type="match status" value="2"/>
</dbReference>
<sequence length="297" mass="31139">MNPDTTRVVAVMALWASCYPLITLGLDDAPHLTFAAMRAVLASGVLLSVAFYLRLPIPREPRLWMWLAIAGFGTTTLGYLGMFHAAEYVAPGFATIITNTQPLLAAILAYFVLQEHLGTRARIGLLIGFLGVVVAAAPQLTGGDAGATVKGIAFILLAAIGVSIGNVAIKRIASAIAPTSAMGWQLLIGAAPLVVFAAATEDPGAISWTPDFLFSLIGLSLFGTALAFWLWQTALTKMDLSRANAFSFLVPFLGISFGAMFFGEPVTLNALGGAALAVIGVRLVLARSSKIGPQHEP</sequence>
<feature type="transmembrane region" description="Helical" evidence="6">
    <location>
        <begin position="123"/>
        <end position="141"/>
    </location>
</feature>
<evidence type="ECO:0000256" key="6">
    <source>
        <dbReference type="SAM" id="Phobius"/>
    </source>
</evidence>
<reference evidence="8 9" key="1">
    <citation type="submission" date="2024-09" db="EMBL/GenBank/DDBJ databases">
        <authorList>
            <person name="Zhang Z.-H."/>
        </authorList>
    </citation>
    <scope>NUCLEOTIDE SEQUENCE [LARGE SCALE GENOMIC DNA]</scope>
    <source>
        <strain evidence="8 9">HHTR114</strain>
    </source>
</reference>
<evidence type="ECO:0000313" key="8">
    <source>
        <dbReference type="EMBL" id="MFC6037582.1"/>
    </source>
</evidence>
<dbReference type="InterPro" id="IPR000620">
    <property type="entry name" value="EamA_dom"/>
</dbReference>
<keyword evidence="5 6" id="KW-0472">Membrane</keyword>
<evidence type="ECO:0000256" key="5">
    <source>
        <dbReference type="ARBA" id="ARBA00023136"/>
    </source>
</evidence>
<dbReference type="PANTHER" id="PTHR32322">
    <property type="entry name" value="INNER MEMBRANE TRANSPORTER"/>
    <property type="match status" value="1"/>
</dbReference>
<dbReference type="Gene3D" id="1.10.3730.20">
    <property type="match status" value="1"/>
</dbReference>
<dbReference type="InterPro" id="IPR037185">
    <property type="entry name" value="EmrE-like"/>
</dbReference>
<feature type="domain" description="EamA" evidence="7">
    <location>
        <begin position="150"/>
        <end position="285"/>
    </location>
</feature>
<evidence type="ECO:0000256" key="3">
    <source>
        <dbReference type="ARBA" id="ARBA00022692"/>
    </source>
</evidence>
<dbReference type="RefSeq" id="WP_379881556.1">
    <property type="nucleotide sequence ID" value="NZ_JBHPON010000003.1"/>
</dbReference>
<feature type="transmembrane region" description="Helical" evidence="6">
    <location>
        <begin position="181"/>
        <end position="200"/>
    </location>
</feature>
<feature type="transmembrane region" description="Helical" evidence="6">
    <location>
        <begin position="212"/>
        <end position="231"/>
    </location>
</feature>
<keyword evidence="3 6" id="KW-0812">Transmembrane</keyword>
<name>A0ABW1L4D3_9PROT</name>
<feature type="transmembrane region" description="Helical" evidence="6">
    <location>
        <begin position="243"/>
        <end position="262"/>
    </location>
</feature>
<dbReference type="PANTHER" id="PTHR32322:SF2">
    <property type="entry name" value="EAMA DOMAIN-CONTAINING PROTEIN"/>
    <property type="match status" value="1"/>
</dbReference>
<dbReference type="Proteomes" id="UP001596116">
    <property type="component" value="Unassembled WGS sequence"/>
</dbReference>
<evidence type="ECO:0000313" key="9">
    <source>
        <dbReference type="Proteomes" id="UP001596116"/>
    </source>
</evidence>
<feature type="transmembrane region" description="Helical" evidence="6">
    <location>
        <begin position="32"/>
        <end position="51"/>
    </location>
</feature>
<gene>
    <name evidence="8" type="ORF">ACFMB1_18650</name>
</gene>
<protein>
    <submittedName>
        <fullName evidence="8">DMT family transporter</fullName>
    </submittedName>
</protein>
<comment type="similarity">
    <text evidence="2">Belongs to the EamA transporter family.</text>
</comment>
<organism evidence="8 9">
    <name type="scientific">Hyphococcus aureus</name>
    <dbReference type="NCBI Taxonomy" id="2666033"/>
    <lineage>
        <taxon>Bacteria</taxon>
        <taxon>Pseudomonadati</taxon>
        <taxon>Pseudomonadota</taxon>
        <taxon>Alphaproteobacteria</taxon>
        <taxon>Parvularculales</taxon>
        <taxon>Parvularculaceae</taxon>
        <taxon>Hyphococcus</taxon>
    </lineage>
</organism>